<geneLocation type="chloroplast" evidence="4"/>
<dbReference type="InterPro" id="IPR007378">
    <property type="entry name" value="Tic22-like"/>
</dbReference>
<dbReference type="Gene3D" id="3.40.1350.100">
    <property type="match status" value="1"/>
</dbReference>
<name>A0A221SQ71_PORUM</name>
<dbReference type="Proteomes" id="UP000218209">
    <property type="component" value="Chloroplast Pltd"/>
</dbReference>
<dbReference type="GO" id="GO:0015031">
    <property type="term" value="P:protein transport"/>
    <property type="evidence" value="ECO:0007669"/>
    <property type="project" value="InterPro"/>
</dbReference>
<dbReference type="AlphaFoldDB" id="A0A221SQ71"/>
<comment type="subcellular location">
    <subcellularLocation>
        <location evidence="1">Plastid</location>
        <location evidence="1">Chloroplast</location>
    </subcellularLocation>
</comment>
<keyword evidence="5" id="KW-1185">Reference proteome</keyword>
<sequence length="450" mass="52195">MYCSQTFIQFTRLQISNNFYCKKKFFSSVNSNHLKLPHTQPGLSTRVLAFALPELSSIPINFRNSFQEAIVISTIHDNNIFADVTNSWIKTHKDKNHHSLFYKEIFKALLTKQIHVTNSPIELKNIDNKIISVQKYIWSKGFKSPQFYSSMGGDNYVNTSSISTKFIMEQLSSSPVFVVKNGFNEVILGHPLSRIKRTALKQIAFSFSNVFHQPVATSPTSNGLFFFHPDDAIEFKNFLQSKSFEASKHMGIKIQPIGLHVAYKMNRKFAGDIQFRFIPDFKEVGDLIFKHQKAKNLIFHENQYYGKDFFQGQPIYMIQPINIKHRNGKISTIKFTGLNDKREVVFTNLEAANKSWTNFIKTEPYLKRIKKPTLLVYNLESFLKDKEILYRADLTKFVVVTNKSAYITTKESIAIPYSKSLSKHLKLNIKPQLFFIKLWMRRLLSTLMCE</sequence>
<keyword evidence="3 4" id="KW-0934">Plastid</keyword>
<gene>
    <name evidence="4" type="primary">orf450</name>
</gene>
<dbReference type="GeneID" id="33873493"/>
<dbReference type="PANTHER" id="PTHR33926:SF4">
    <property type="entry name" value="PROTEIN TIC 22, CHLOROPLASTIC"/>
    <property type="match status" value="1"/>
</dbReference>
<dbReference type="PANTHER" id="PTHR33926">
    <property type="entry name" value="PROTEIN TIC 22, CHLOROPLASTIC"/>
    <property type="match status" value="1"/>
</dbReference>
<keyword evidence="2 4" id="KW-0150">Chloroplast</keyword>
<proteinExistence type="predicted"/>
<protein>
    <submittedName>
        <fullName evidence="4">Uncharacterized protein</fullName>
    </submittedName>
</protein>
<dbReference type="EMBL" id="MF385003">
    <property type="protein sequence ID" value="ASN78692.1"/>
    <property type="molecule type" value="Genomic_DNA"/>
</dbReference>
<evidence type="ECO:0000256" key="3">
    <source>
        <dbReference type="ARBA" id="ARBA00022640"/>
    </source>
</evidence>
<evidence type="ECO:0000256" key="1">
    <source>
        <dbReference type="ARBA" id="ARBA00004229"/>
    </source>
</evidence>
<accession>A0A221SQ71</accession>
<dbReference type="OrthoDB" id="10514505at2759"/>
<evidence type="ECO:0000256" key="2">
    <source>
        <dbReference type="ARBA" id="ARBA00022528"/>
    </source>
</evidence>
<evidence type="ECO:0000313" key="4">
    <source>
        <dbReference type="EMBL" id="ASN78692.1"/>
    </source>
</evidence>
<dbReference type="RefSeq" id="YP_009413231.1">
    <property type="nucleotide sequence ID" value="NC_035573.1"/>
</dbReference>
<evidence type="ECO:0000313" key="5">
    <source>
        <dbReference type="Proteomes" id="UP000218209"/>
    </source>
</evidence>
<dbReference type="GO" id="GO:0009507">
    <property type="term" value="C:chloroplast"/>
    <property type="evidence" value="ECO:0007669"/>
    <property type="project" value="UniProtKB-SubCell"/>
</dbReference>
<reference evidence="4 5" key="1">
    <citation type="journal article" date="2017" name="Proc. Natl. Acad. Sci. U.S.A.">
        <title>Insights into the red algae and eukaryotic evolution from the genome of Porphyra umbilicalis (Bangiophyceae, Rhodophyta).</title>
        <authorList>
            <person name="Brawley S.H."/>
            <person name="Blouin N.A."/>
            <person name="Ficko-Blean E."/>
            <person name="Wheeler G.L."/>
            <person name="Lohr M."/>
            <person name="Goodson H.V."/>
            <person name="Jenkins J.W."/>
            <person name="Blaby-Haas C.E."/>
            <person name="Helliwell K.E."/>
            <person name="Chan C.X."/>
            <person name="Marriage T.N."/>
            <person name="Bhattacharya D."/>
            <person name="Klein A.S."/>
            <person name="Badis Y."/>
            <person name="Brodie J."/>
            <person name="Cao Y."/>
            <person name="Collen J."/>
            <person name="Dittami S.M."/>
            <person name="Gachon C.M.M."/>
            <person name="Green B.R."/>
            <person name="Karpowicz S.J."/>
            <person name="Kim J.W."/>
            <person name="Kudahl U.J."/>
            <person name="Lin S."/>
            <person name="Michel G."/>
            <person name="Mittag M."/>
            <person name="Olson B.J.S.C."/>
            <person name="Pangilinan J.L."/>
            <person name="Peng Y."/>
            <person name="Qiu H."/>
            <person name="Shu S."/>
            <person name="Singer J.T."/>
            <person name="Smith A.G."/>
            <person name="Sprecher B.N."/>
            <person name="Wagner V."/>
            <person name="Wang W."/>
            <person name="Wang Z.Y."/>
            <person name="Yan J."/>
            <person name="Yarish C."/>
            <person name="Zauner-Riek S."/>
            <person name="Zhuang Y."/>
            <person name="Zou Y."/>
            <person name="Lindquist E.A."/>
            <person name="Grimwood J."/>
            <person name="Barry K.W."/>
            <person name="Rokhsar D.S."/>
            <person name="Schmutz J."/>
            <person name="Stiller J.W."/>
            <person name="Grossman A.R."/>
            <person name="Prochnik S.E."/>
        </authorList>
    </citation>
    <scope>NUCLEOTIDE SEQUENCE [LARGE SCALE GENOMIC DNA]</scope>
</reference>
<dbReference type="Pfam" id="PF04278">
    <property type="entry name" value="Tic22"/>
    <property type="match status" value="1"/>
</dbReference>
<organism evidence="4 5">
    <name type="scientific">Porphyra umbilicalis</name>
    <name type="common">Purple laver</name>
    <name type="synonym">Red alga</name>
    <dbReference type="NCBI Taxonomy" id="2786"/>
    <lineage>
        <taxon>Eukaryota</taxon>
        <taxon>Rhodophyta</taxon>
        <taxon>Bangiophyceae</taxon>
        <taxon>Bangiales</taxon>
        <taxon>Bangiaceae</taxon>
        <taxon>Porphyra</taxon>
    </lineage>
</organism>